<gene>
    <name evidence="1" type="ORF">XENOCAPTIV_018430</name>
</gene>
<name>A0ABV0QSJ4_9TELE</name>
<evidence type="ECO:0000313" key="1">
    <source>
        <dbReference type="EMBL" id="MEQ2198790.1"/>
    </source>
</evidence>
<dbReference type="EMBL" id="JAHRIN010020677">
    <property type="protein sequence ID" value="MEQ2198790.1"/>
    <property type="molecule type" value="Genomic_DNA"/>
</dbReference>
<protein>
    <submittedName>
        <fullName evidence="1">Uncharacterized protein</fullName>
    </submittedName>
</protein>
<organism evidence="1 2">
    <name type="scientific">Xenoophorus captivus</name>
    <dbReference type="NCBI Taxonomy" id="1517983"/>
    <lineage>
        <taxon>Eukaryota</taxon>
        <taxon>Metazoa</taxon>
        <taxon>Chordata</taxon>
        <taxon>Craniata</taxon>
        <taxon>Vertebrata</taxon>
        <taxon>Euteleostomi</taxon>
        <taxon>Actinopterygii</taxon>
        <taxon>Neopterygii</taxon>
        <taxon>Teleostei</taxon>
        <taxon>Neoteleostei</taxon>
        <taxon>Acanthomorphata</taxon>
        <taxon>Ovalentaria</taxon>
        <taxon>Atherinomorphae</taxon>
        <taxon>Cyprinodontiformes</taxon>
        <taxon>Goodeidae</taxon>
        <taxon>Xenoophorus</taxon>
    </lineage>
</organism>
<comment type="caution">
    <text evidence="1">The sequence shown here is derived from an EMBL/GenBank/DDBJ whole genome shotgun (WGS) entry which is preliminary data.</text>
</comment>
<feature type="non-terminal residue" evidence="1">
    <location>
        <position position="1"/>
    </location>
</feature>
<dbReference type="Proteomes" id="UP001434883">
    <property type="component" value="Unassembled WGS sequence"/>
</dbReference>
<evidence type="ECO:0000313" key="2">
    <source>
        <dbReference type="Proteomes" id="UP001434883"/>
    </source>
</evidence>
<reference evidence="1 2" key="1">
    <citation type="submission" date="2021-06" db="EMBL/GenBank/DDBJ databases">
        <authorList>
            <person name="Palmer J.M."/>
        </authorList>
    </citation>
    <scope>NUCLEOTIDE SEQUENCE [LARGE SCALE GENOMIC DNA]</scope>
    <source>
        <strain evidence="1 2">XC_2019</strain>
        <tissue evidence="1">Muscle</tissue>
    </source>
</reference>
<proteinExistence type="predicted"/>
<sequence>VIFRMKESFSNVSEFLSVPAADGPGNLGAEQNPLSIPVVDHGAWATAMNNLGIMTVGISGQQLVSGTLFFQCDVILLILLKIMTSSMAKYKYSFFILYNFSLLVTVK</sequence>
<accession>A0ABV0QSJ4</accession>
<keyword evidence="2" id="KW-1185">Reference proteome</keyword>